<gene>
    <name evidence="3" type="ORF">K444DRAFT_527147</name>
</gene>
<reference evidence="3 4" key="1">
    <citation type="submission" date="2016-04" db="EMBL/GenBank/DDBJ databases">
        <title>A degradative enzymes factory behind the ericoid mycorrhizal symbiosis.</title>
        <authorList>
            <consortium name="DOE Joint Genome Institute"/>
            <person name="Martino E."/>
            <person name="Morin E."/>
            <person name="Grelet G."/>
            <person name="Kuo A."/>
            <person name="Kohler A."/>
            <person name="Daghino S."/>
            <person name="Barry K."/>
            <person name="Choi C."/>
            <person name="Cichocki N."/>
            <person name="Clum A."/>
            <person name="Copeland A."/>
            <person name="Hainaut M."/>
            <person name="Haridas S."/>
            <person name="Labutti K."/>
            <person name="Lindquist E."/>
            <person name="Lipzen A."/>
            <person name="Khouja H.-R."/>
            <person name="Murat C."/>
            <person name="Ohm R."/>
            <person name="Olson A."/>
            <person name="Spatafora J."/>
            <person name="Veneault-Fourrey C."/>
            <person name="Henrissat B."/>
            <person name="Grigoriev I."/>
            <person name="Martin F."/>
            <person name="Perotto S."/>
        </authorList>
    </citation>
    <scope>NUCLEOTIDE SEQUENCE [LARGE SCALE GENOMIC DNA]</scope>
    <source>
        <strain evidence="3 4">E</strain>
    </source>
</reference>
<dbReference type="RefSeq" id="XP_024738236.1">
    <property type="nucleotide sequence ID" value="XM_024874613.1"/>
</dbReference>
<evidence type="ECO:0000313" key="4">
    <source>
        <dbReference type="Proteomes" id="UP000235371"/>
    </source>
</evidence>
<dbReference type="OrthoDB" id="194358at2759"/>
<dbReference type="InterPro" id="IPR001138">
    <property type="entry name" value="Zn2Cys6_DnaBD"/>
</dbReference>
<dbReference type="PANTHER" id="PTHR38111:SF2">
    <property type="entry name" value="FINGER DOMAIN PROTEIN, PUTATIVE (AFU_ORTHOLOGUE AFUA_1G01560)-RELATED"/>
    <property type="match status" value="1"/>
</dbReference>
<proteinExistence type="predicted"/>
<dbReference type="InParanoid" id="A0A2J6TEA3"/>
<organism evidence="3 4">
    <name type="scientific">Hyaloscypha bicolor E</name>
    <dbReference type="NCBI Taxonomy" id="1095630"/>
    <lineage>
        <taxon>Eukaryota</taxon>
        <taxon>Fungi</taxon>
        <taxon>Dikarya</taxon>
        <taxon>Ascomycota</taxon>
        <taxon>Pezizomycotina</taxon>
        <taxon>Leotiomycetes</taxon>
        <taxon>Helotiales</taxon>
        <taxon>Hyaloscyphaceae</taxon>
        <taxon>Hyaloscypha</taxon>
        <taxon>Hyaloscypha bicolor</taxon>
    </lineage>
</organism>
<dbReference type="AlphaFoldDB" id="A0A2J6TEA3"/>
<dbReference type="InterPro" id="IPR021858">
    <property type="entry name" value="Fun_TF"/>
</dbReference>
<dbReference type="GeneID" id="36582693"/>
<dbReference type="Pfam" id="PF11951">
    <property type="entry name" value="Fungal_trans_2"/>
    <property type="match status" value="1"/>
</dbReference>
<evidence type="ECO:0000256" key="1">
    <source>
        <dbReference type="ARBA" id="ARBA00023242"/>
    </source>
</evidence>
<sequence>MVLGPLDKRVRKSRCKACARRRIKCEGGSPCLYCRRRKFTCTPQFTESQPSLIFVNQAPVVDIEQPPSTLWPNVPQDTISRFANHFFTTFLVHNDFAGASLDLDAIKSQFQSTPSFYHAAIAVGALDLGSPHPSSIVRKGTSRLEALNAYRASIVEFQKEIQGTASIESNACLWTTFFLGLFELMFDNTGDGWVKHIFYGTSRIMQIRGPKAHLTGPGRSFFLTVRLFEICRSFFYPEPTFLGEANWILLMDRMWEGDLAEEWHPKENLLDLMTSCSSLSHRMAALLNPGSTRDQIPEEALLHLASEGIDLRNALFRWSETFAAWRNLDSTHKEDARSTLANIYFHAISIYLSGLYDYRYQFNQILSASLPSDNIQIHVCEILHHTEDAMKTTRLAGILFFFPLRVAGARARTSAQRSAILSMLDRITQRSFVVAQAFSQVLKSLWGDKAL</sequence>
<dbReference type="GO" id="GO:0008270">
    <property type="term" value="F:zinc ion binding"/>
    <property type="evidence" value="ECO:0007669"/>
    <property type="project" value="InterPro"/>
</dbReference>
<name>A0A2J6TEA3_9HELO</name>
<protein>
    <recommendedName>
        <fullName evidence="2">Zn(2)-C6 fungal-type domain-containing protein</fullName>
    </recommendedName>
</protein>
<dbReference type="EMBL" id="KZ613786">
    <property type="protein sequence ID" value="PMD61332.1"/>
    <property type="molecule type" value="Genomic_DNA"/>
</dbReference>
<dbReference type="Gene3D" id="4.10.240.10">
    <property type="entry name" value="Zn(2)-C6 fungal-type DNA-binding domain"/>
    <property type="match status" value="1"/>
</dbReference>
<dbReference type="PROSITE" id="PS50048">
    <property type="entry name" value="ZN2_CY6_FUNGAL_2"/>
    <property type="match status" value="1"/>
</dbReference>
<dbReference type="InterPro" id="IPR036864">
    <property type="entry name" value="Zn2-C6_fun-type_DNA-bd_sf"/>
</dbReference>
<keyword evidence="4" id="KW-1185">Reference proteome</keyword>
<evidence type="ECO:0000313" key="3">
    <source>
        <dbReference type="EMBL" id="PMD61332.1"/>
    </source>
</evidence>
<accession>A0A2J6TEA3</accession>
<evidence type="ECO:0000259" key="2">
    <source>
        <dbReference type="PROSITE" id="PS50048"/>
    </source>
</evidence>
<dbReference type="SUPFAM" id="SSF57701">
    <property type="entry name" value="Zn2/Cys6 DNA-binding domain"/>
    <property type="match status" value="1"/>
</dbReference>
<dbReference type="GO" id="GO:0000981">
    <property type="term" value="F:DNA-binding transcription factor activity, RNA polymerase II-specific"/>
    <property type="evidence" value="ECO:0007669"/>
    <property type="project" value="InterPro"/>
</dbReference>
<keyword evidence="1" id="KW-0539">Nucleus</keyword>
<dbReference type="Proteomes" id="UP000235371">
    <property type="component" value="Unassembled WGS sequence"/>
</dbReference>
<feature type="domain" description="Zn(2)-C6 fungal-type" evidence="2">
    <location>
        <begin position="14"/>
        <end position="42"/>
    </location>
</feature>
<dbReference type="PANTHER" id="PTHR38111">
    <property type="entry name" value="ZN(2)-C6 FUNGAL-TYPE DOMAIN-CONTAINING PROTEIN-RELATED"/>
    <property type="match status" value="1"/>
</dbReference>
<dbReference type="Pfam" id="PF00172">
    <property type="entry name" value="Zn_clus"/>
    <property type="match status" value="1"/>
</dbReference>
<dbReference type="InterPro" id="IPR053178">
    <property type="entry name" value="Osmoadaptation_assoc"/>
</dbReference>